<evidence type="ECO:0000313" key="13">
    <source>
        <dbReference type="Proteomes" id="UP000032431"/>
    </source>
</evidence>
<dbReference type="InterPro" id="IPR004516">
    <property type="entry name" value="HisRS/HisZ"/>
</dbReference>
<comment type="subunit">
    <text evidence="9">Homodimer.</text>
</comment>
<evidence type="ECO:0000256" key="1">
    <source>
        <dbReference type="ARBA" id="ARBA00008226"/>
    </source>
</evidence>
<dbReference type="HOGENOM" id="CLU_025113_1_1_9"/>
<evidence type="ECO:0000259" key="11">
    <source>
        <dbReference type="PROSITE" id="PS50862"/>
    </source>
</evidence>
<feature type="binding site" evidence="10">
    <location>
        <position position="258"/>
    </location>
    <ligand>
        <name>L-histidine</name>
        <dbReference type="ChEBI" id="CHEBI:57595"/>
    </ligand>
</feature>
<feature type="binding site" evidence="10">
    <location>
        <begin position="262"/>
        <end position="263"/>
    </location>
    <ligand>
        <name>L-histidine</name>
        <dbReference type="ChEBI" id="CHEBI:57595"/>
    </ligand>
</feature>
<dbReference type="HAMAP" id="MF_00127">
    <property type="entry name" value="His_tRNA_synth"/>
    <property type="match status" value="1"/>
</dbReference>
<dbReference type="PANTHER" id="PTHR43707">
    <property type="entry name" value="HISTIDYL-TRNA SYNTHETASE"/>
    <property type="match status" value="1"/>
</dbReference>
<dbReference type="GO" id="GO:0005737">
    <property type="term" value="C:cytoplasm"/>
    <property type="evidence" value="ECO:0007669"/>
    <property type="project" value="UniProtKB-SubCell"/>
</dbReference>
<dbReference type="GO" id="GO:0006427">
    <property type="term" value="P:histidyl-tRNA aminoacylation"/>
    <property type="evidence" value="ECO:0007669"/>
    <property type="project" value="UniProtKB-UniRule"/>
</dbReference>
<keyword evidence="5 9" id="KW-0067">ATP-binding</keyword>
<evidence type="ECO:0000256" key="3">
    <source>
        <dbReference type="ARBA" id="ARBA00022598"/>
    </source>
</evidence>
<dbReference type="PROSITE" id="PS50862">
    <property type="entry name" value="AA_TRNA_LIGASE_II"/>
    <property type="match status" value="1"/>
</dbReference>
<feature type="binding site" evidence="10">
    <location>
        <begin position="82"/>
        <end position="84"/>
    </location>
    <ligand>
        <name>L-histidine</name>
        <dbReference type="ChEBI" id="CHEBI:57595"/>
    </ligand>
</feature>
<feature type="domain" description="Aminoacyl-transfer RNA synthetases class-II family profile" evidence="11">
    <location>
        <begin position="1"/>
        <end position="313"/>
    </location>
</feature>
<evidence type="ECO:0000256" key="2">
    <source>
        <dbReference type="ARBA" id="ARBA00022490"/>
    </source>
</evidence>
<dbReference type="GO" id="GO:0005524">
    <property type="term" value="F:ATP binding"/>
    <property type="evidence" value="ECO:0007669"/>
    <property type="project" value="UniProtKB-UniRule"/>
</dbReference>
<proteinExistence type="inferred from homology"/>
<dbReference type="Pfam" id="PF13393">
    <property type="entry name" value="tRNA-synt_His"/>
    <property type="match status" value="1"/>
</dbReference>
<name>A0A078KIM2_9FIRM</name>
<dbReference type="Gene3D" id="3.40.50.800">
    <property type="entry name" value="Anticodon-binding domain"/>
    <property type="match status" value="1"/>
</dbReference>
<protein>
    <recommendedName>
        <fullName evidence="9">Histidine--tRNA ligase</fullName>
        <ecNumber evidence="9">6.1.1.21</ecNumber>
    </recommendedName>
    <alternativeName>
        <fullName evidence="9">Histidyl-tRNA synthetase</fullName>
        <shortName evidence="9">HisRS</shortName>
    </alternativeName>
</protein>
<dbReference type="AlphaFoldDB" id="A0A078KIM2"/>
<dbReference type="OrthoDB" id="9800814at2"/>
<dbReference type="InterPro" id="IPR004154">
    <property type="entry name" value="Anticodon-bd"/>
</dbReference>
<dbReference type="CDD" id="cd00859">
    <property type="entry name" value="HisRS_anticodon"/>
    <property type="match status" value="1"/>
</dbReference>
<evidence type="ECO:0000313" key="12">
    <source>
        <dbReference type="EMBL" id="CDZ23386.1"/>
    </source>
</evidence>
<dbReference type="InterPro" id="IPR006195">
    <property type="entry name" value="aa-tRNA-synth_II"/>
</dbReference>
<evidence type="ECO:0000256" key="7">
    <source>
        <dbReference type="ARBA" id="ARBA00023146"/>
    </source>
</evidence>
<dbReference type="Gene3D" id="3.30.930.10">
    <property type="entry name" value="Bira Bifunctional Protein, Domain 2"/>
    <property type="match status" value="1"/>
</dbReference>
<keyword evidence="4 9" id="KW-0547">Nucleotide-binding</keyword>
<keyword evidence="3 9" id="KW-0436">Ligase</keyword>
<feature type="binding site" evidence="10">
    <location>
        <position position="113"/>
    </location>
    <ligand>
        <name>L-histidine</name>
        <dbReference type="ChEBI" id="CHEBI:57595"/>
    </ligand>
</feature>
<dbReference type="NCBIfam" id="TIGR00442">
    <property type="entry name" value="hisS"/>
    <property type="match status" value="1"/>
</dbReference>
<comment type="catalytic activity">
    <reaction evidence="8 9">
        <text>tRNA(His) + L-histidine + ATP = L-histidyl-tRNA(His) + AMP + diphosphate + H(+)</text>
        <dbReference type="Rhea" id="RHEA:17313"/>
        <dbReference type="Rhea" id="RHEA-COMP:9665"/>
        <dbReference type="Rhea" id="RHEA-COMP:9689"/>
        <dbReference type="ChEBI" id="CHEBI:15378"/>
        <dbReference type="ChEBI" id="CHEBI:30616"/>
        <dbReference type="ChEBI" id="CHEBI:33019"/>
        <dbReference type="ChEBI" id="CHEBI:57595"/>
        <dbReference type="ChEBI" id="CHEBI:78442"/>
        <dbReference type="ChEBI" id="CHEBI:78527"/>
        <dbReference type="ChEBI" id="CHEBI:456215"/>
        <dbReference type="EC" id="6.1.1.21"/>
    </reaction>
</comment>
<gene>
    <name evidence="9 12" type="primary">hisS</name>
    <name evidence="12" type="ORF">CCDG5_0243</name>
</gene>
<feature type="binding site" evidence="10">
    <location>
        <position position="131"/>
    </location>
    <ligand>
        <name>L-histidine</name>
        <dbReference type="ChEBI" id="CHEBI:57595"/>
    </ligand>
</feature>
<evidence type="ECO:0000256" key="8">
    <source>
        <dbReference type="ARBA" id="ARBA00047639"/>
    </source>
</evidence>
<reference evidence="13" key="1">
    <citation type="submission" date="2014-07" db="EMBL/GenBank/DDBJ databases">
        <authorList>
            <person name="Wibberg D."/>
        </authorList>
    </citation>
    <scope>NUCLEOTIDE SEQUENCE [LARGE SCALE GENOMIC DNA]</scope>
    <source>
        <strain evidence="13">DG5</strain>
    </source>
</reference>
<dbReference type="GO" id="GO:0016740">
    <property type="term" value="F:transferase activity"/>
    <property type="evidence" value="ECO:0007669"/>
    <property type="project" value="UniProtKB-ARBA"/>
</dbReference>
<dbReference type="EC" id="6.1.1.21" evidence="9"/>
<organism evidence="12 13">
    <name type="scientific">[Clostridium] cellulosi</name>
    <dbReference type="NCBI Taxonomy" id="29343"/>
    <lineage>
        <taxon>Bacteria</taxon>
        <taxon>Bacillati</taxon>
        <taxon>Bacillota</taxon>
        <taxon>Clostridia</taxon>
        <taxon>Eubacteriales</taxon>
        <taxon>Oscillospiraceae</taxon>
        <taxon>Oscillospiraceae incertae sedis</taxon>
    </lineage>
</organism>
<dbReference type="STRING" id="29343.CCDG5_0243"/>
<keyword evidence="7 9" id="KW-0030">Aminoacyl-tRNA synthetase</keyword>
<dbReference type="EMBL" id="LM995447">
    <property type="protein sequence ID" value="CDZ23386.1"/>
    <property type="molecule type" value="Genomic_DNA"/>
</dbReference>
<feature type="binding site" evidence="10">
    <location>
        <position position="127"/>
    </location>
    <ligand>
        <name>L-histidine</name>
        <dbReference type="ChEBI" id="CHEBI:57595"/>
    </ligand>
</feature>
<dbReference type="GO" id="GO:0004821">
    <property type="term" value="F:histidine-tRNA ligase activity"/>
    <property type="evidence" value="ECO:0007669"/>
    <property type="project" value="UniProtKB-UniRule"/>
</dbReference>
<keyword evidence="6 9" id="KW-0648">Protein biosynthesis</keyword>
<dbReference type="PATRIC" id="fig|29343.3.peg.248"/>
<keyword evidence="13" id="KW-1185">Reference proteome</keyword>
<dbReference type="PANTHER" id="PTHR43707:SF1">
    <property type="entry name" value="HISTIDINE--TRNA LIGASE, MITOCHONDRIAL-RELATED"/>
    <property type="match status" value="1"/>
</dbReference>
<dbReference type="InterPro" id="IPR036621">
    <property type="entry name" value="Anticodon-bd_dom_sf"/>
</dbReference>
<dbReference type="Proteomes" id="UP000032431">
    <property type="component" value="Chromosome I"/>
</dbReference>
<dbReference type="InterPro" id="IPR033656">
    <property type="entry name" value="HisRS_anticodon"/>
</dbReference>
<evidence type="ECO:0000256" key="9">
    <source>
        <dbReference type="HAMAP-Rule" id="MF_00127"/>
    </source>
</evidence>
<dbReference type="SUPFAM" id="SSF55681">
    <property type="entry name" value="Class II aaRS and biotin synthetases"/>
    <property type="match status" value="1"/>
</dbReference>
<comment type="subcellular location">
    <subcellularLocation>
        <location evidence="9">Cytoplasm</location>
    </subcellularLocation>
</comment>
<accession>A0A078KIM2</accession>
<keyword evidence="2 9" id="KW-0963">Cytoplasm</keyword>
<sequence>MANILKAPRGTMDVLPDKIDKWTYIEYTARETANLFGFKEIRFPTFESIDLFRRGVGETTDVVQKEMFTFTHGNSNFALRPEGTASTVRLVLSNGLYNDPMPLKLFYITSCFRGERPQAGRLREFHQFGVELFGTAEPSADAEIILLAKTMFNNLGIKGLRLEINSIGCPNCRKDYQNALREYFTSKQDGLCDTCKSRLGRNPMRILDCKSPECQKIAEAAPKVTDYICDDCRTHFEAVQNQLKNLNVDFIVNTSIVRGLDYYTRTVFEFIDEKRGLTLCGGGRYDGLVSQLGGPELPALGFAMGLERLIMTMDEQGCSYETEQNKTVYFATIGDAASKKAAELALKLRTEGISAEYDLVGRSMKAQMKYANRKGFAFTVAIGDNELNSNTAELKNMQTGETIPVTLDDKIIEAIDNAIVKETMKELEETIEKDKIFNS</sequence>
<evidence type="ECO:0000256" key="10">
    <source>
        <dbReference type="PIRSR" id="PIRSR001549-1"/>
    </source>
</evidence>
<dbReference type="Pfam" id="PF03129">
    <property type="entry name" value="HGTP_anticodon"/>
    <property type="match status" value="1"/>
</dbReference>
<dbReference type="InterPro" id="IPR041715">
    <property type="entry name" value="HisRS-like_core"/>
</dbReference>
<comment type="similarity">
    <text evidence="1 9">Belongs to the class-II aminoacyl-tRNA synthetase family.</text>
</comment>
<evidence type="ECO:0000256" key="4">
    <source>
        <dbReference type="ARBA" id="ARBA00022741"/>
    </source>
</evidence>
<dbReference type="PIRSF" id="PIRSF001549">
    <property type="entry name" value="His-tRNA_synth"/>
    <property type="match status" value="1"/>
</dbReference>
<dbReference type="InterPro" id="IPR045864">
    <property type="entry name" value="aa-tRNA-synth_II/BPL/LPL"/>
</dbReference>
<evidence type="ECO:0000256" key="5">
    <source>
        <dbReference type="ARBA" id="ARBA00022840"/>
    </source>
</evidence>
<dbReference type="InterPro" id="IPR015807">
    <property type="entry name" value="His-tRNA-ligase"/>
</dbReference>
<dbReference type="SUPFAM" id="SSF52954">
    <property type="entry name" value="Class II aaRS ABD-related"/>
    <property type="match status" value="1"/>
</dbReference>
<dbReference type="KEGG" id="ccel:CCDG5_0243"/>
<dbReference type="GO" id="GO:0140096">
    <property type="term" value="F:catalytic activity, acting on a protein"/>
    <property type="evidence" value="ECO:0007669"/>
    <property type="project" value="UniProtKB-ARBA"/>
</dbReference>
<dbReference type="CDD" id="cd00773">
    <property type="entry name" value="HisRS-like_core"/>
    <property type="match status" value="1"/>
</dbReference>
<evidence type="ECO:0000256" key="6">
    <source>
        <dbReference type="ARBA" id="ARBA00022917"/>
    </source>
</evidence>